<dbReference type="Proteomes" id="UP001250932">
    <property type="component" value="Unassembled WGS sequence"/>
</dbReference>
<evidence type="ECO:0000313" key="7">
    <source>
        <dbReference type="Proteomes" id="UP001250932"/>
    </source>
</evidence>
<dbReference type="InterPro" id="IPR009057">
    <property type="entry name" value="Homeodomain-like_sf"/>
</dbReference>
<dbReference type="Pfam" id="PF02954">
    <property type="entry name" value="HTH_8"/>
    <property type="match status" value="1"/>
</dbReference>
<evidence type="ECO:0000256" key="2">
    <source>
        <dbReference type="ARBA" id="ARBA00022840"/>
    </source>
</evidence>
<proteinExistence type="predicted"/>
<comment type="caution">
    <text evidence="6">The sequence shown here is derived from an EMBL/GenBank/DDBJ whole genome shotgun (WGS) entry which is preliminary data.</text>
</comment>
<keyword evidence="2" id="KW-0067">ATP-binding</keyword>
<gene>
    <name evidence="6" type="ORF">PPG34_10345</name>
</gene>
<keyword evidence="3" id="KW-0805">Transcription regulation</keyword>
<dbReference type="PROSITE" id="PS00675">
    <property type="entry name" value="SIGMA54_INTERACT_1"/>
    <property type="match status" value="1"/>
</dbReference>
<reference evidence="6 7" key="1">
    <citation type="journal article" date="2023" name="ISME J.">
        <title>Cultivation and genomic characterization of novel and ubiquitous marine nitrite-oxidizing bacteria from the Nitrospirales.</title>
        <authorList>
            <person name="Mueller A.J."/>
            <person name="Daebeler A."/>
            <person name="Herbold C.W."/>
            <person name="Kirkegaard R.H."/>
            <person name="Daims H."/>
        </authorList>
    </citation>
    <scope>NUCLEOTIDE SEQUENCE [LARGE SCALE GENOMIC DNA]</scope>
    <source>
        <strain evidence="6 7">EB</strain>
    </source>
</reference>
<dbReference type="Pfam" id="PF25601">
    <property type="entry name" value="AAA_lid_14"/>
    <property type="match status" value="1"/>
</dbReference>
<name>A0ABU3K8N1_9BACT</name>
<feature type="domain" description="Sigma-54 factor interaction" evidence="5">
    <location>
        <begin position="161"/>
        <end position="390"/>
    </location>
</feature>
<protein>
    <submittedName>
        <fullName evidence="6">Sigma 54-interacting transcriptional regulator</fullName>
    </submittedName>
</protein>
<dbReference type="PANTHER" id="PTHR32071:SF122">
    <property type="entry name" value="SIGMA FACTOR"/>
    <property type="match status" value="1"/>
</dbReference>
<evidence type="ECO:0000256" key="1">
    <source>
        <dbReference type="ARBA" id="ARBA00022741"/>
    </source>
</evidence>
<evidence type="ECO:0000256" key="3">
    <source>
        <dbReference type="ARBA" id="ARBA00023015"/>
    </source>
</evidence>
<dbReference type="PROSITE" id="PS00676">
    <property type="entry name" value="SIGMA54_INTERACT_2"/>
    <property type="match status" value="1"/>
</dbReference>
<dbReference type="PRINTS" id="PR01590">
    <property type="entry name" value="HTHFIS"/>
</dbReference>
<dbReference type="Gene3D" id="1.10.8.60">
    <property type="match status" value="1"/>
</dbReference>
<dbReference type="PROSITE" id="PS50045">
    <property type="entry name" value="SIGMA54_INTERACT_4"/>
    <property type="match status" value="1"/>
</dbReference>
<dbReference type="InterPro" id="IPR025943">
    <property type="entry name" value="Sigma_54_int_dom_ATP-bd_2"/>
</dbReference>
<keyword evidence="7" id="KW-1185">Reference proteome</keyword>
<accession>A0ABU3K8N1</accession>
<evidence type="ECO:0000313" key="6">
    <source>
        <dbReference type="EMBL" id="MDT7042751.1"/>
    </source>
</evidence>
<dbReference type="Gene3D" id="3.40.50.300">
    <property type="entry name" value="P-loop containing nucleotide triphosphate hydrolases"/>
    <property type="match status" value="1"/>
</dbReference>
<dbReference type="PANTHER" id="PTHR32071">
    <property type="entry name" value="TRANSCRIPTIONAL REGULATORY PROTEIN"/>
    <property type="match status" value="1"/>
</dbReference>
<dbReference type="InterPro" id="IPR003593">
    <property type="entry name" value="AAA+_ATPase"/>
</dbReference>
<dbReference type="InterPro" id="IPR058031">
    <property type="entry name" value="AAA_lid_NorR"/>
</dbReference>
<keyword evidence="1" id="KW-0547">Nucleotide-binding</keyword>
<evidence type="ECO:0000256" key="4">
    <source>
        <dbReference type="ARBA" id="ARBA00023163"/>
    </source>
</evidence>
<dbReference type="SMART" id="SM00382">
    <property type="entry name" value="AAA"/>
    <property type="match status" value="1"/>
</dbReference>
<dbReference type="InterPro" id="IPR027417">
    <property type="entry name" value="P-loop_NTPase"/>
</dbReference>
<organism evidence="6 7">
    <name type="scientific">Candidatus Nitronereus thalassa</name>
    <dbReference type="NCBI Taxonomy" id="3020898"/>
    <lineage>
        <taxon>Bacteria</taxon>
        <taxon>Pseudomonadati</taxon>
        <taxon>Nitrospirota</taxon>
        <taxon>Nitrospiria</taxon>
        <taxon>Nitrospirales</taxon>
        <taxon>Nitrospiraceae</taxon>
        <taxon>Candidatus Nitronereus</taxon>
    </lineage>
</organism>
<dbReference type="Gene3D" id="1.10.10.60">
    <property type="entry name" value="Homeodomain-like"/>
    <property type="match status" value="1"/>
</dbReference>
<dbReference type="InterPro" id="IPR002078">
    <property type="entry name" value="Sigma_54_int"/>
</dbReference>
<dbReference type="EMBL" id="JAQOUE010000001">
    <property type="protein sequence ID" value="MDT7042751.1"/>
    <property type="molecule type" value="Genomic_DNA"/>
</dbReference>
<dbReference type="Pfam" id="PF00158">
    <property type="entry name" value="Sigma54_activat"/>
    <property type="match status" value="1"/>
</dbReference>
<dbReference type="RefSeq" id="WP_313833203.1">
    <property type="nucleotide sequence ID" value="NZ_JAQOUE010000001.1"/>
</dbReference>
<dbReference type="InterPro" id="IPR002197">
    <property type="entry name" value="HTH_Fis"/>
</dbReference>
<dbReference type="SUPFAM" id="SSF46689">
    <property type="entry name" value="Homeodomain-like"/>
    <property type="match status" value="1"/>
</dbReference>
<dbReference type="CDD" id="cd00009">
    <property type="entry name" value="AAA"/>
    <property type="match status" value="1"/>
</dbReference>
<dbReference type="InterPro" id="IPR025662">
    <property type="entry name" value="Sigma_54_int_dom_ATP-bd_1"/>
</dbReference>
<sequence length="466" mass="50966">MAGSFIHFPQLDPILTARIEALASLADHLSEPVMVVSPTHDLVYANASAKQVIDDCPLLEQVREGGVFEHRSQPCEACPGKNVLELGNFCQEAGHAQPSESIAPTCPFPKALPLVGTQEHIRCVLMLGRTGRETMVLHSSVKGSFPLVKEKVVESNPLDVIVGKSEAMQQVFDTIRLVATSQATVLLQGESGTGKELVAKTIHQLGPRREAPFIVIDCGAMPETLLESELFGHRRGAFTGAVADRKGLFEEAEGGTIFLDEIANTSTSFQAKLLRVLQEGEVKPVGGNHPTKVDVRIISASNIPLEQLIEAQTFRTDLFYRLAVLPITLPPLRDRQEDIPLLVHTFIRRACQKHHKDEVGIAPDAILQLTQRTWLGNVRELEHAIERLVLTTQGPCIQASAVEESPDSISGTPDLYQMRKLAQSRVEKDMIVKALGEANGNKVLAAKLLSISRATLYNKIKAYNIS</sequence>
<dbReference type="SUPFAM" id="SSF52540">
    <property type="entry name" value="P-loop containing nucleoside triphosphate hydrolases"/>
    <property type="match status" value="1"/>
</dbReference>
<evidence type="ECO:0000259" key="5">
    <source>
        <dbReference type="PROSITE" id="PS50045"/>
    </source>
</evidence>
<keyword evidence="4" id="KW-0804">Transcription</keyword>